<feature type="transmembrane region" description="Helical" evidence="2">
    <location>
        <begin position="192"/>
        <end position="211"/>
    </location>
</feature>
<dbReference type="InterPro" id="IPR039672">
    <property type="entry name" value="MFS_2"/>
</dbReference>
<feature type="transmembrane region" description="Helical" evidence="2">
    <location>
        <begin position="138"/>
        <end position="158"/>
    </location>
</feature>
<evidence type="ECO:0000256" key="2">
    <source>
        <dbReference type="SAM" id="Phobius"/>
    </source>
</evidence>
<feature type="transmembrane region" description="Helical" evidence="2">
    <location>
        <begin position="265"/>
        <end position="286"/>
    </location>
</feature>
<feature type="transmembrane region" description="Helical" evidence="2">
    <location>
        <begin position="403"/>
        <end position="426"/>
    </location>
</feature>
<dbReference type="AlphaFoldDB" id="A0A290QBX5"/>
<feature type="transmembrane region" description="Helical" evidence="2">
    <location>
        <begin position="446"/>
        <end position="469"/>
    </location>
</feature>
<proteinExistence type="inferred from homology"/>
<dbReference type="Proteomes" id="UP000217265">
    <property type="component" value="Chromosome"/>
</dbReference>
<sequence length="492" mass="53461">MPAFFIVKPDADSSATTNTASPAGAPSAQAIRAEDRVGWGEKMALGAGGLSLFLGTAAIGSFAIPFYQMTLKLDPAWLAAALAIPRFLDAFVDPLVGQFSDNLQSRFGRRRPLIAIGAVLQALAFGLIWMVPPTWDQLSLTAWLVVTQVIFYAGFSLYSVPLTALQYEITPDYDERTRVSAVSGFFGKVGELGYNWLFPLASSAALFATIVVGVRTVGWGVAILLLGLCGLLPALFVRERFFHRAAEQAKVKIGSAIWSAFRIRAFQILVALTLLQIVAGMFASNLDRYLLVYYMSDGNVQAGETLKAWLSSSYAIVGFAAILPVTWAAQKWGKRRAIIAAFLLTAVGAAGKWFLFTPGHTWKIIFDAMLCGPVWIAINILTPAMLADICDEDELRNGFRREGVFGAIFSWIQKMGYSAAFFGAMLSLKLTGFDAALGGQQAPETIFRLRTILAGSTALWAVVAIALLMTYPLDRKRAHETRAQLEARRGAV</sequence>
<feature type="transmembrane region" description="Helical" evidence="2">
    <location>
        <begin position="306"/>
        <end position="325"/>
    </location>
</feature>
<dbReference type="PANTHER" id="PTHR11328">
    <property type="entry name" value="MAJOR FACILITATOR SUPERFAMILY DOMAIN-CONTAINING PROTEIN"/>
    <property type="match status" value="1"/>
</dbReference>
<dbReference type="KEGG" id="vbh:CMV30_07095"/>
<reference evidence="3 4" key="1">
    <citation type="submission" date="2017-09" db="EMBL/GenBank/DDBJ databases">
        <title>Complete genome sequence of Verrucomicrobial strain HZ-65, isolated from freshwater.</title>
        <authorList>
            <person name="Choi A."/>
        </authorList>
    </citation>
    <scope>NUCLEOTIDE SEQUENCE [LARGE SCALE GENOMIC DNA]</scope>
    <source>
        <strain evidence="3 4">HZ-65</strain>
    </source>
</reference>
<evidence type="ECO:0000313" key="4">
    <source>
        <dbReference type="Proteomes" id="UP000217265"/>
    </source>
</evidence>
<dbReference type="Gene3D" id="1.20.1250.20">
    <property type="entry name" value="MFS general substrate transporter like domains"/>
    <property type="match status" value="2"/>
</dbReference>
<keyword evidence="4" id="KW-1185">Reference proteome</keyword>
<dbReference type="GO" id="GO:0008643">
    <property type="term" value="P:carbohydrate transport"/>
    <property type="evidence" value="ECO:0007669"/>
    <property type="project" value="InterPro"/>
</dbReference>
<feature type="transmembrane region" description="Helical" evidence="2">
    <location>
        <begin position="44"/>
        <end position="64"/>
    </location>
</feature>
<dbReference type="PANTHER" id="PTHR11328:SF24">
    <property type="entry name" value="MAJOR FACILITATOR SUPERFAMILY (MFS) PROFILE DOMAIN-CONTAINING PROTEIN"/>
    <property type="match status" value="1"/>
</dbReference>
<dbReference type="GO" id="GO:0015293">
    <property type="term" value="F:symporter activity"/>
    <property type="evidence" value="ECO:0007669"/>
    <property type="project" value="InterPro"/>
</dbReference>
<dbReference type="EMBL" id="CP023344">
    <property type="protein sequence ID" value="ATC63736.1"/>
    <property type="molecule type" value="Genomic_DNA"/>
</dbReference>
<dbReference type="SUPFAM" id="SSF103473">
    <property type="entry name" value="MFS general substrate transporter"/>
    <property type="match status" value="1"/>
</dbReference>
<feature type="transmembrane region" description="Helical" evidence="2">
    <location>
        <begin position="217"/>
        <end position="237"/>
    </location>
</feature>
<feature type="transmembrane region" description="Helical" evidence="2">
    <location>
        <begin position="113"/>
        <end position="132"/>
    </location>
</feature>
<protein>
    <submittedName>
        <fullName evidence="3">Sodium:melibiose symporter</fullName>
    </submittedName>
</protein>
<evidence type="ECO:0000313" key="3">
    <source>
        <dbReference type="EMBL" id="ATC63736.1"/>
    </source>
</evidence>
<feature type="transmembrane region" description="Helical" evidence="2">
    <location>
        <begin position="362"/>
        <end position="382"/>
    </location>
</feature>
<gene>
    <name evidence="3" type="ORF">CMV30_07095</name>
</gene>
<keyword evidence="2" id="KW-0812">Transmembrane</keyword>
<dbReference type="GO" id="GO:0005886">
    <property type="term" value="C:plasma membrane"/>
    <property type="evidence" value="ECO:0007669"/>
    <property type="project" value="TreeGrafter"/>
</dbReference>
<keyword evidence="2" id="KW-1133">Transmembrane helix</keyword>
<evidence type="ECO:0000256" key="1">
    <source>
        <dbReference type="ARBA" id="ARBA00009617"/>
    </source>
</evidence>
<dbReference type="Pfam" id="PF13347">
    <property type="entry name" value="MFS_2"/>
    <property type="match status" value="1"/>
</dbReference>
<keyword evidence="2" id="KW-0472">Membrane</keyword>
<accession>A0A290QBX5</accession>
<name>A0A290QBX5_9BACT</name>
<dbReference type="InterPro" id="IPR036259">
    <property type="entry name" value="MFS_trans_sf"/>
</dbReference>
<organism evidence="3 4">
    <name type="scientific">Nibricoccus aquaticus</name>
    <dbReference type="NCBI Taxonomy" id="2576891"/>
    <lineage>
        <taxon>Bacteria</taxon>
        <taxon>Pseudomonadati</taxon>
        <taxon>Verrucomicrobiota</taxon>
        <taxon>Opitutia</taxon>
        <taxon>Opitutales</taxon>
        <taxon>Opitutaceae</taxon>
        <taxon>Nibricoccus</taxon>
    </lineage>
</organism>
<comment type="similarity">
    <text evidence="1">Belongs to the sodium:galactoside symporter (TC 2.A.2) family.</text>
</comment>
<feature type="transmembrane region" description="Helical" evidence="2">
    <location>
        <begin position="337"/>
        <end position="356"/>
    </location>
</feature>